<protein>
    <submittedName>
        <fullName evidence="8">Iron-siderophore ABC transporter substrate-binding protein</fullName>
    </submittedName>
</protein>
<organism evidence="8 9">
    <name type="scientific">Rhizobium fredii</name>
    <name type="common">Sinorhizobium fredii</name>
    <dbReference type="NCBI Taxonomy" id="380"/>
    <lineage>
        <taxon>Bacteria</taxon>
        <taxon>Pseudomonadati</taxon>
        <taxon>Pseudomonadota</taxon>
        <taxon>Alphaproteobacteria</taxon>
        <taxon>Hyphomicrobiales</taxon>
        <taxon>Rhizobiaceae</taxon>
        <taxon>Sinorhizobium/Ensifer group</taxon>
        <taxon>Sinorhizobium</taxon>
    </lineage>
</organism>
<evidence type="ECO:0000256" key="3">
    <source>
        <dbReference type="ARBA" id="ARBA00022448"/>
    </source>
</evidence>
<evidence type="ECO:0000256" key="2">
    <source>
        <dbReference type="ARBA" id="ARBA00008814"/>
    </source>
</evidence>
<keyword evidence="4" id="KW-0408">Iron</keyword>
<evidence type="ECO:0000256" key="5">
    <source>
        <dbReference type="ARBA" id="ARBA00022729"/>
    </source>
</evidence>
<dbReference type="AlphaFoldDB" id="A0A2L0H4P3"/>
<name>A0A2L0H4P3_RHIFR</name>
<dbReference type="PANTHER" id="PTHR30532">
    <property type="entry name" value="IRON III DICITRATE-BINDING PERIPLASMIC PROTEIN"/>
    <property type="match status" value="1"/>
</dbReference>
<proteinExistence type="inferred from homology"/>
<keyword evidence="4" id="KW-0410">Iron transport</keyword>
<dbReference type="GO" id="GO:1901678">
    <property type="term" value="P:iron coordination entity transport"/>
    <property type="evidence" value="ECO:0007669"/>
    <property type="project" value="UniProtKB-ARBA"/>
</dbReference>
<reference evidence="8 9" key="1">
    <citation type="submission" date="2017-10" db="EMBL/GenBank/DDBJ databases">
        <title>Analysis of the genome sequences of Rhizobium populations associated to common bean (phaseolus vulgaris).</title>
        <authorList>
            <person name="Bustos P."/>
            <person name="Santamaria R.I."/>
            <person name="Miranda-Sanchez F."/>
            <person name="Perez-Carrascal O."/>
            <person name="Juarez S."/>
            <person name="Lozano L."/>
            <person name="Martinez-Flores I."/>
            <person name="Vinuesa P."/>
            <person name="Martinez-Romero E."/>
            <person name="Cevallos M.A."/>
            <person name="Romero D."/>
            <person name="Davila G."/>
            <person name="Gonzalez V."/>
        </authorList>
    </citation>
    <scope>NUCLEOTIDE SEQUENCE [LARGE SCALE GENOMIC DNA]</scope>
    <source>
        <strain evidence="8 9">NXT3</strain>
    </source>
</reference>
<dbReference type="Pfam" id="PF01497">
    <property type="entry name" value="Peripla_BP_2"/>
    <property type="match status" value="1"/>
</dbReference>
<dbReference type="Gene3D" id="3.40.50.1980">
    <property type="entry name" value="Nitrogenase molybdenum iron protein domain"/>
    <property type="match status" value="2"/>
</dbReference>
<gene>
    <name evidence="8" type="ORF">NXT3_CH01871</name>
</gene>
<dbReference type="PROSITE" id="PS50983">
    <property type="entry name" value="FE_B12_PBP"/>
    <property type="match status" value="1"/>
</dbReference>
<evidence type="ECO:0000313" key="8">
    <source>
        <dbReference type="EMBL" id="AUX76438.1"/>
    </source>
</evidence>
<dbReference type="EMBL" id="CP024307">
    <property type="protein sequence ID" value="AUX76438.1"/>
    <property type="molecule type" value="Genomic_DNA"/>
</dbReference>
<dbReference type="Proteomes" id="UP000239340">
    <property type="component" value="Chromosome"/>
</dbReference>
<feature type="signal peptide" evidence="6">
    <location>
        <begin position="1"/>
        <end position="34"/>
    </location>
</feature>
<feature type="chain" id="PRO_5014765923" evidence="6">
    <location>
        <begin position="35"/>
        <end position="332"/>
    </location>
</feature>
<dbReference type="InterPro" id="IPR002491">
    <property type="entry name" value="ABC_transptr_periplasmic_BD"/>
</dbReference>
<keyword evidence="4" id="KW-0406">Ion transport</keyword>
<comment type="subcellular location">
    <subcellularLocation>
        <location evidence="1">Cell envelope</location>
    </subcellularLocation>
</comment>
<dbReference type="GO" id="GO:0030288">
    <property type="term" value="C:outer membrane-bounded periplasmic space"/>
    <property type="evidence" value="ECO:0007669"/>
    <property type="project" value="TreeGrafter"/>
</dbReference>
<dbReference type="SUPFAM" id="SSF53807">
    <property type="entry name" value="Helical backbone' metal receptor"/>
    <property type="match status" value="1"/>
</dbReference>
<sequence>MFPSPAKIENRAVLGRFLAASLALSACIASQSRAEDATFNVIDDRGVAVSVPAKPKRIASVSYFAADVALALGLKPVAATYMVEGRSPDFLGGLLDGVKQIGQRATPNLELLAEAKPDVTVAIRRYTEGNADQYQKIAPYLAYSLELFADSDRTIGQLATVLGETKRGQELNAQFKADLAAFAEKAPKDKHPRFVVMWGGDTPWVFRSENMTAAILVALGAENIAGQNPTPSVPDNWGMEMSLETMLEKDPEVIFVYDYGPDRPHENNPIWQQLSAVKNGRVHYVGDHWVEAHGPIAREMVLREAANLLYPDVFPAIDVKAEARKMIPATVN</sequence>
<evidence type="ECO:0000256" key="6">
    <source>
        <dbReference type="SAM" id="SignalP"/>
    </source>
</evidence>
<keyword evidence="5 6" id="KW-0732">Signal</keyword>
<keyword evidence="3" id="KW-0813">Transport</keyword>
<dbReference type="PROSITE" id="PS51257">
    <property type="entry name" value="PROKAR_LIPOPROTEIN"/>
    <property type="match status" value="1"/>
</dbReference>
<dbReference type="InterPro" id="IPR051313">
    <property type="entry name" value="Bact_iron-sidero_bind"/>
</dbReference>
<evidence type="ECO:0000256" key="1">
    <source>
        <dbReference type="ARBA" id="ARBA00004196"/>
    </source>
</evidence>
<feature type="domain" description="Fe/B12 periplasmic-binding" evidence="7">
    <location>
        <begin position="57"/>
        <end position="313"/>
    </location>
</feature>
<evidence type="ECO:0000256" key="4">
    <source>
        <dbReference type="ARBA" id="ARBA00022496"/>
    </source>
</evidence>
<accession>A0A2L0H4P3</accession>
<comment type="similarity">
    <text evidence="2">Belongs to the bacterial solute-binding protein 8 family.</text>
</comment>
<evidence type="ECO:0000313" key="9">
    <source>
        <dbReference type="Proteomes" id="UP000239340"/>
    </source>
</evidence>
<dbReference type="PANTHER" id="PTHR30532:SF1">
    <property type="entry name" value="IRON(3+)-HYDROXAMATE-BINDING PROTEIN FHUD"/>
    <property type="match status" value="1"/>
</dbReference>
<dbReference type="RefSeq" id="WP_050988304.1">
    <property type="nucleotide sequence ID" value="NZ_CP024307.1"/>
</dbReference>
<evidence type="ECO:0000259" key="7">
    <source>
        <dbReference type="PROSITE" id="PS50983"/>
    </source>
</evidence>